<feature type="transmembrane region" description="Helical" evidence="7">
    <location>
        <begin position="102"/>
        <end position="120"/>
    </location>
</feature>
<dbReference type="Pfam" id="PF07690">
    <property type="entry name" value="MFS_1"/>
    <property type="match status" value="1"/>
</dbReference>
<evidence type="ECO:0000256" key="2">
    <source>
        <dbReference type="ARBA" id="ARBA00022448"/>
    </source>
</evidence>
<dbReference type="EMBL" id="VDDR01000028">
    <property type="protein sequence ID" value="TNB91464.1"/>
    <property type="molecule type" value="Genomic_DNA"/>
</dbReference>
<evidence type="ECO:0000256" key="7">
    <source>
        <dbReference type="SAM" id="Phobius"/>
    </source>
</evidence>
<gene>
    <name evidence="9" type="ORF">FHG65_28710</name>
</gene>
<dbReference type="GO" id="GO:0005886">
    <property type="term" value="C:plasma membrane"/>
    <property type="evidence" value="ECO:0007669"/>
    <property type="project" value="UniProtKB-SubCell"/>
</dbReference>
<feature type="domain" description="Major facilitator superfamily (MFS) profile" evidence="8">
    <location>
        <begin position="12"/>
        <end position="410"/>
    </location>
</feature>
<dbReference type="RefSeq" id="WP_069357962.1">
    <property type="nucleotide sequence ID" value="NZ_CP012691.1"/>
</dbReference>
<proteinExistence type="predicted"/>
<dbReference type="PROSITE" id="PS50850">
    <property type="entry name" value="MFS"/>
    <property type="match status" value="1"/>
</dbReference>
<dbReference type="AlphaFoldDB" id="A0ABD7R7Z4"/>
<dbReference type="InterPro" id="IPR020846">
    <property type="entry name" value="MFS_dom"/>
</dbReference>
<name>A0ABD7R7Z4_BACCE</name>
<accession>A0ABD7R7Z4</accession>
<comment type="subcellular location">
    <subcellularLocation>
        <location evidence="1">Cell membrane</location>
        <topology evidence="1">Multi-pass membrane protein</topology>
    </subcellularLocation>
</comment>
<dbReference type="PANTHER" id="PTHR43266:SF8">
    <property type="entry name" value="MACROLIDE-EFFLUX PROTEIN"/>
    <property type="match status" value="1"/>
</dbReference>
<evidence type="ECO:0000256" key="4">
    <source>
        <dbReference type="ARBA" id="ARBA00022692"/>
    </source>
</evidence>
<comment type="caution">
    <text evidence="9">The sequence shown here is derived from an EMBL/GenBank/DDBJ whole genome shotgun (WGS) entry which is preliminary data.</text>
</comment>
<keyword evidence="6 7" id="KW-0472">Membrane</keyword>
<dbReference type="Gene3D" id="1.20.1250.20">
    <property type="entry name" value="MFS general substrate transporter like domains"/>
    <property type="match status" value="1"/>
</dbReference>
<dbReference type="CDD" id="cd06173">
    <property type="entry name" value="MFS_MefA_like"/>
    <property type="match status" value="1"/>
</dbReference>
<keyword evidence="4 7" id="KW-0812">Transmembrane</keyword>
<feature type="transmembrane region" description="Helical" evidence="7">
    <location>
        <begin position="12"/>
        <end position="39"/>
    </location>
</feature>
<feature type="transmembrane region" description="Helical" evidence="7">
    <location>
        <begin position="294"/>
        <end position="312"/>
    </location>
</feature>
<evidence type="ECO:0000256" key="1">
    <source>
        <dbReference type="ARBA" id="ARBA00004651"/>
    </source>
</evidence>
<keyword evidence="3" id="KW-1003">Cell membrane</keyword>
<feature type="transmembrane region" description="Helical" evidence="7">
    <location>
        <begin position="54"/>
        <end position="72"/>
    </location>
</feature>
<evidence type="ECO:0000259" key="8">
    <source>
        <dbReference type="PROSITE" id="PS50850"/>
    </source>
</evidence>
<evidence type="ECO:0000313" key="10">
    <source>
        <dbReference type="Proteomes" id="UP000309400"/>
    </source>
</evidence>
<feature type="transmembrane region" description="Helical" evidence="7">
    <location>
        <begin position="355"/>
        <end position="378"/>
    </location>
</feature>
<feature type="transmembrane region" description="Helical" evidence="7">
    <location>
        <begin position="384"/>
        <end position="405"/>
    </location>
</feature>
<evidence type="ECO:0000256" key="5">
    <source>
        <dbReference type="ARBA" id="ARBA00022989"/>
    </source>
</evidence>
<feature type="transmembrane region" description="Helical" evidence="7">
    <location>
        <begin position="141"/>
        <end position="164"/>
    </location>
</feature>
<keyword evidence="2" id="KW-0813">Transport</keyword>
<sequence length="423" mass="47514">MYSLKKMVGNKNYIFLFCANLTSQMGSIIGLTAFMYYILDRFSTQPMYATITELIYSLPVLFVFFLVGVLADNMDRKKIAVYSEWICGILSMLLLYFSTKEWIILIFAILFLRSLVVKFFQPAQQGIIQGVLTKDEYAVAASLNQLVSSLFLLFGSGLGLLVYWKVGLQGAVLIDTVSFIVSGILIQRCSLKEEICLPNGPHQLKDMNIKSIIRSYVEGLQYIFNNKLLLSLISGFCVFGIINGGLSIIPVFMMKYKLVPENYESAMIWVGIVFGSGMLIGSIVSSIIVNKFKLYQIIITGLIFTGIFIGMSGLTDSIYTFLILSFLAALFLPLINVGISGWLPRIVEYKMMGRVQGCITPLIMMFQSLTLSIIAVVYPDKMKIEWLFFLVGLLLVIVAIIYFVLLPRLVEKNQKIVDASLEM</sequence>
<reference evidence="9 10" key="1">
    <citation type="submission" date="2019-06" db="EMBL/GenBank/DDBJ databases">
        <title>Biocontrol Bacillus strains from Vietnam.</title>
        <authorList>
            <person name="Borriss R."/>
            <person name="Lasch P."/>
            <person name="Thanh Tam L.T."/>
        </authorList>
    </citation>
    <scope>NUCLEOTIDE SEQUENCE [LARGE SCALE GENOMIC DNA]</scope>
    <source>
        <strain evidence="9 10">A8</strain>
    </source>
</reference>
<feature type="transmembrane region" description="Helical" evidence="7">
    <location>
        <begin position="266"/>
        <end position="287"/>
    </location>
</feature>
<dbReference type="InterPro" id="IPR036259">
    <property type="entry name" value="MFS_trans_sf"/>
</dbReference>
<evidence type="ECO:0000313" key="9">
    <source>
        <dbReference type="EMBL" id="TNB91464.1"/>
    </source>
</evidence>
<dbReference type="PANTHER" id="PTHR43266">
    <property type="entry name" value="MACROLIDE-EFFLUX PROTEIN"/>
    <property type="match status" value="1"/>
</dbReference>
<feature type="transmembrane region" description="Helical" evidence="7">
    <location>
        <begin position="79"/>
        <end position="96"/>
    </location>
</feature>
<dbReference type="Proteomes" id="UP000309400">
    <property type="component" value="Unassembled WGS sequence"/>
</dbReference>
<protein>
    <submittedName>
        <fullName evidence="9">MFS transporter</fullName>
    </submittedName>
</protein>
<keyword evidence="5 7" id="KW-1133">Transmembrane helix</keyword>
<organism evidence="9 10">
    <name type="scientific">Bacillus cereus</name>
    <dbReference type="NCBI Taxonomy" id="1396"/>
    <lineage>
        <taxon>Bacteria</taxon>
        <taxon>Bacillati</taxon>
        <taxon>Bacillota</taxon>
        <taxon>Bacilli</taxon>
        <taxon>Bacillales</taxon>
        <taxon>Bacillaceae</taxon>
        <taxon>Bacillus</taxon>
        <taxon>Bacillus cereus group</taxon>
    </lineage>
</organism>
<evidence type="ECO:0000256" key="6">
    <source>
        <dbReference type="ARBA" id="ARBA00023136"/>
    </source>
</evidence>
<dbReference type="SUPFAM" id="SSF103473">
    <property type="entry name" value="MFS general substrate transporter"/>
    <property type="match status" value="1"/>
</dbReference>
<feature type="transmembrane region" description="Helical" evidence="7">
    <location>
        <begin position="318"/>
        <end position="343"/>
    </location>
</feature>
<dbReference type="InterPro" id="IPR011701">
    <property type="entry name" value="MFS"/>
</dbReference>
<evidence type="ECO:0000256" key="3">
    <source>
        <dbReference type="ARBA" id="ARBA00022475"/>
    </source>
</evidence>
<feature type="transmembrane region" description="Helical" evidence="7">
    <location>
        <begin position="228"/>
        <end position="254"/>
    </location>
</feature>
<feature type="transmembrane region" description="Helical" evidence="7">
    <location>
        <begin position="170"/>
        <end position="186"/>
    </location>
</feature>